<name>E6W417_DESIS</name>
<dbReference type="HOGENOM" id="CLU_195407_0_0_0"/>
<dbReference type="AlphaFoldDB" id="E6W417"/>
<dbReference type="STRING" id="653733.Selin_2261"/>
<protein>
    <submittedName>
        <fullName evidence="2">Uncharacterized protein</fullName>
    </submittedName>
</protein>
<evidence type="ECO:0000313" key="2">
    <source>
        <dbReference type="EMBL" id="ADU66981.1"/>
    </source>
</evidence>
<evidence type="ECO:0000256" key="1">
    <source>
        <dbReference type="SAM" id="Phobius"/>
    </source>
</evidence>
<organism evidence="2 3">
    <name type="scientific">Desulfurispirillum indicum (strain ATCC BAA-1389 / DSM 22839 / S5)</name>
    <dbReference type="NCBI Taxonomy" id="653733"/>
    <lineage>
        <taxon>Bacteria</taxon>
        <taxon>Pseudomonadati</taxon>
        <taxon>Chrysiogenota</taxon>
        <taxon>Chrysiogenia</taxon>
        <taxon>Chrysiogenales</taxon>
        <taxon>Chrysiogenaceae</taxon>
        <taxon>Desulfurispirillum</taxon>
    </lineage>
</organism>
<dbReference type="Proteomes" id="UP000002572">
    <property type="component" value="Chromosome"/>
</dbReference>
<accession>E6W417</accession>
<gene>
    <name evidence="2" type="ordered locus">Selin_2261</name>
</gene>
<reference evidence="2 3" key="1">
    <citation type="submission" date="2010-12" db="EMBL/GenBank/DDBJ databases">
        <title>Complete sequence of Desulfurispirillum indicum S5.</title>
        <authorList>
            <consortium name="US DOE Joint Genome Institute"/>
            <person name="Lucas S."/>
            <person name="Copeland A."/>
            <person name="Lapidus A."/>
            <person name="Cheng J.-F."/>
            <person name="Goodwin L."/>
            <person name="Pitluck S."/>
            <person name="Chertkov O."/>
            <person name="Held B."/>
            <person name="Detter J.C."/>
            <person name="Han C."/>
            <person name="Tapia R."/>
            <person name="Land M."/>
            <person name="Hauser L."/>
            <person name="Kyrpides N."/>
            <person name="Ivanova N."/>
            <person name="Mikhailova N."/>
            <person name="Haggblom M."/>
            <person name="Rauschenbach I."/>
            <person name="Bini E."/>
            <person name="Woyke T."/>
        </authorList>
    </citation>
    <scope>NUCLEOTIDE SEQUENCE [LARGE SCALE GENOMIC DNA]</scope>
    <source>
        <strain evidence="3">ATCC BAA-1389 / DSM 22839 / S5</strain>
    </source>
</reference>
<keyword evidence="1" id="KW-0472">Membrane</keyword>
<dbReference type="InParanoid" id="E6W417"/>
<keyword evidence="3" id="KW-1185">Reference proteome</keyword>
<proteinExistence type="predicted"/>
<feature type="transmembrane region" description="Helical" evidence="1">
    <location>
        <begin position="54"/>
        <end position="76"/>
    </location>
</feature>
<evidence type="ECO:0000313" key="3">
    <source>
        <dbReference type="Proteomes" id="UP000002572"/>
    </source>
</evidence>
<dbReference type="EMBL" id="CP002432">
    <property type="protein sequence ID" value="ADU66981.1"/>
    <property type="molecule type" value="Genomic_DNA"/>
</dbReference>
<keyword evidence="1" id="KW-0812">Transmembrane</keyword>
<dbReference type="RefSeq" id="WP_013506857.1">
    <property type="nucleotide sequence ID" value="NC_014836.1"/>
</dbReference>
<dbReference type="OrthoDB" id="6184036at2"/>
<keyword evidence="1" id="KW-1133">Transmembrane helix</keyword>
<dbReference type="KEGG" id="din:Selin_2261"/>
<dbReference type="eggNOG" id="ENOG5033E36">
    <property type="taxonomic scope" value="Bacteria"/>
</dbReference>
<feature type="transmembrane region" description="Helical" evidence="1">
    <location>
        <begin position="6"/>
        <end position="29"/>
    </location>
</feature>
<sequence>MVAVILSALQYIFLVFGLLLVLASFFLYLRRTGDVKGVIMFWSPRMVMLKQEFVINRVGFGLMFAGVVLRILYFSFYL</sequence>